<accession>A0A940NI90</accession>
<evidence type="ECO:0000313" key="2">
    <source>
        <dbReference type="Proteomes" id="UP000682134"/>
    </source>
</evidence>
<keyword evidence="2" id="KW-1185">Reference proteome</keyword>
<evidence type="ECO:0000313" key="1">
    <source>
        <dbReference type="EMBL" id="MBP0724557.1"/>
    </source>
</evidence>
<comment type="caution">
    <text evidence="1">The sequence shown here is derived from an EMBL/GenBank/DDBJ whole genome shotgun (WGS) entry which is preliminary data.</text>
</comment>
<name>A0A940NI90_9BACI</name>
<dbReference type="EMBL" id="JAGIYQ010000003">
    <property type="protein sequence ID" value="MBP0724557.1"/>
    <property type="molecule type" value="Genomic_DNA"/>
</dbReference>
<proteinExistence type="predicted"/>
<dbReference type="InterPro" id="IPR024496">
    <property type="entry name" value="Spore_germ_GerPE"/>
</dbReference>
<dbReference type="Pfam" id="PF10970">
    <property type="entry name" value="GerPE"/>
    <property type="match status" value="1"/>
</dbReference>
<dbReference type="RefSeq" id="WP_209403225.1">
    <property type="nucleotide sequence ID" value="NZ_JAGIYQ010000003.1"/>
</dbReference>
<sequence length="139" mass="15230">MATCLRNLNRLSVVQCIDFTIVIIGSVVQIGDAFSLSADAKVLAYQKNVADFVQSDIEKIYASFYSHVPAMPDLTDNIQVTFNNPEPVISVNSISGLAISNSGVLMVGSINSVSNIVRNKHFRDFSQEEKPDTSILDYI</sequence>
<dbReference type="Proteomes" id="UP000682134">
    <property type="component" value="Unassembled WGS sequence"/>
</dbReference>
<organism evidence="1 2">
    <name type="scientific">Gottfriedia endophytica</name>
    <dbReference type="NCBI Taxonomy" id="2820819"/>
    <lineage>
        <taxon>Bacteria</taxon>
        <taxon>Bacillati</taxon>
        <taxon>Bacillota</taxon>
        <taxon>Bacilli</taxon>
        <taxon>Bacillales</taxon>
        <taxon>Bacillaceae</taxon>
        <taxon>Gottfriedia</taxon>
    </lineage>
</organism>
<reference evidence="1" key="1">
    <citation type="submission" date="2021-04" db="EMBL/GenBank/DDBJ databases">
        <title>Genome seq and assembly of Bacillus sp.</title>
        <authorList>
            <person name="Chhetri G."/>
        </authorList>
    </citation>
    <scope>NUCLEOTIDE SEQUENCE</scope>
    <source>
        <strain evidence="1">RG28</strain>
    </source>
</reference>
<protein>
    <submittedName>
        <fullName evidence="1">Spore germination protein GerPE</fullName>
    </submittedName>
</protein>
<dbReference type="AlphaFoldDB" id="A0A940NI90"/>
<gene>
    <name evidence="1" type="ORF">J5Y03_05070</name>
</gene>